<accession>A0A0F9FY86</accession>
<comment type="caution">
    <text evidence="1">The sequence shown here is derived from an EMBL/GenBank/DDBJ whole genome shotgun (WGS) entry which is preliminary data.</text>
</comment>
<name>A0A0F9FY86_9ZZZZ</name>
<protein>
    <submittedName>
        <fullName evidence="1">Uncharacterized protein</fullName>
    </submittedName>
</protein>
<reference evidence="1" key="1">
    <citation type="journal article" date="2015" name="Nature">
        <title>Complex archaea that bridge the gap between prokaryotes and eukaryotes.</title>
        <authorList>
            <person name="Spang A."/>
            <person name="Saw J.H."/>
            <person name="Jorgensen S.L."/>
            <person name="Zaremba-Niedzwiedzka K."/>
            <person name="Martijn J."/>
            <person name="Lind A.E."/>
            <person name="van Eijk R."/>
            <person name="Schleper C."/>
            <person name="Guy L."/>
            <person name="Ettema T.J."/>
        </authorList>
    </citation>
    <scope>NUCLEOTIDE SEQUENCE</scope>
</reference>
<proteinExistence type="predicted"/>
<gene>
    <name evidence="1" type="ORF">LCGC14_2186600</name>
</gene>
<organism evidence="1">
    <name type="scientific">marine sediment metagenome</name>
    <dbReference type="NCBI Taxonomy" id="412755"/>
    <lineage>
        <taxon>unclassified sequences</taxon>
        <taxon>metagenomes</taxon>
        <taxon>ecological metagenomes</taxon>
    </lineage>
</organism>
<dbReference type="EMBL" id="LAZR01028533">
    <property type="protein sequence ID" value="KKL62300.1"/>
    <property type="molecule type" value="Genomic_DNA"/>
</dbReference>
<dbReference type="AlphaFoldDB" id="A0A0F9FY86"/>
<evidence type="ECO:0000313" key="1">
    <source>
        <dbReference type="EMBL" id="KKL62300.1"/>
    </source>
</evidence>
<sequence length="104" mass="12437">MLSKTSLAQPTSQELLWSIRCVRCKKPIVVDSLAKRTCKDCLVEKTRLYRWAPHLNWKKELTYVQSCLFCNYIYLSRYKKSRWCSLSCSGKAYRERKRKRNHAV</sequence>